<evidence type="ECO:0000259" key="3">
    <source>
        <dbReference type="Pfam" id="PF04069"/>
    </source>
</evidence>
<dbReference type="InterPro" id="IPR007210">
    <property type="entry name" value="ABC_Gly_betaine_transp_sub-bd"/>
</dbReference>
<dbReference type="OrthoDB" id="9781705at2"/>
<dbReference type="AlphaFoldDB" id="A0A1H3W7W8"/>
<dbReference type="PROSITE" id="PS51257">
    <property type="entry name" value="PROKAR_LIPOPROTEIN"/>
    <property type="match status" value="1"/>
</dbReference>
<protein>
    <submittedName>
        <fullName evidence="4">Osmoprotectant transport system substrate-binding protein</fullName>
    </submittedName>
</protein>
<organism evidence="4 5">
    <name type="scientific">Bowdeniella nasicola</name>
    <dbReference type="NCBI Taxonomy" id="208480"/>
    <lineage>
        <taxon>Bacteria</taxon>
        <taxon>Bacillati</taxon>
        <taxon>Actinomycetota</taxon>
        <taxon>Actinomycetes</taxon>
        <taxon>Actinomycetales</taxon>
        <taxon>Actinomycetaceae</taxon>
        <taxon>Bowdeniella</taxon>
    </lineage>
</organism>
<dbReference type="SUPFAM" id="SSF53850">
    <property type="entry name" value="Periplasmic binding protein-like II"/>
    <property type="match status" value="1"/>
</dbReference>
<gene>
    <name evidence="4" type="ORF">SAMN02910418_00328</name>
</gene>
<feature type="domain" description="ABC-type glycine betaine transport system substrate-binding" evidence="3">
    <location>
        <begin position="44"/>
        <end position="305"/>
    </location>
</feature>
<dbReference type="GO" id="GO:0043190">
    <property type="term" value="C:ATP-binding cassette (ABC) transporter complex"/>
    <property type="evidence" value="ECO:0007669"/>
    <property type="project" value="InterPro"/>
</dbReference>
<evidence type="ECO:0000256" key="1">
    <source>
        <dbReference type="SAM" id="MobiDB-lite"/>
    </source>
</evidence>
<dbReference type="CDD" id="cd13606">
    <property type="entry name" value="PBP2_ProX_like"/>
    <property type="match status" value="1"/>
</dbReference>
<reference evidence="5" key="1">
    <citation type="submission" date="2016-10" db="EMBL/GenBank/DDBJ databases">
        <authorList>
            <person name="Varghese N."/>
            <person name="Submissions S."/>
        </authorList>
    </citation>
    <scope>NUCLEOTIDE SEQUENCE [LARGE SCALE GENOMIC DNA]</scope>
    <source>
        <strain evidence="5">KPR-1</strain>
    </source>
</reference>
<sequence length="311" mass="32464">MKRRNLILPALLASALALAGCSDPNADDAKKTTSPTGDGGSASSIAVGSAQFPESEIIGELYAQALEDAGVQVKRSMQIGAREVYAPALENGEIDLVPDYTGNLLAYFDPETDKTDPAGIMAALPDALPDGTEVLEASPAENKDSLNVTQATAEEHSLASIADLKNVEGISLAANPEFAERSYGIPGLERVYGITGVKFVPINDGGGPATVKALLDGDVIVADIYSTTPAIKDNNLVTLDDPENLIAAQHVIPFVRTEAMTDDIKAVINKVSAELTTDALIEMNGRSSGDEKASAATIAKDWLTEKGLIGK</sequence>
<dbReference type="Gene3D" id="3.40.190.120">
    <property type="entry name" value="Osmoprotection protein (prox), domain 2"/>
    <property type="match status" value="1"/>
</dbReference>
<feature type="chain" id="PRO_5038404486" evidence="2">
    <location>
        <begin position="20"/>
        <end position="311"/>
    </location>
</feature>
<dbReference type="GO" id="GO:0022857">
    <property type="term" value="F:transmembrane transporter activity"/>
    <property type="evidence" value="ECO:0007669"/>
    <property type="project" value="InterPro"/>
</dbReference>
<evidence type="ECO:0000256" key="2">
    <source>
        <dbReference type="SAM" id="SignalP"/>
    </source>
</evidence>
<proteinExistence type="predicted"/>
<name>A0A1H3W7W8_9ACTO</name>
<dbReference type="Pfam" id="PF04069">
    <property type="entry name" value="OpuAC"/>
    <property type="match status" value="1"/>
</dbReference>
<feature type="signal peptide" evidence="2">
    <location>
        <begin position="1"/>
        <end position="19"/>
    </location>
</feature>
<keyword evidence="5" id="KW-1185">Reference proteome</keyword>
<evidence type="ECO:0000313" key="4">
    <source>
        <dbReference type="EMBL" id="SDZ83229.1"/>
    </source>
</evidence>
<accession>A0A1H3W7W8</accession>
<feature type="region of interest" description="Disordered" evidence="1">
    <location>
        <begin position="25"/>
        <end position="45"/>
    </location>
</feature>
<keyword evidence="2" id="KW-0732">Signal</keyword>
<dbReference type="RefSeq" id="WP_092561352.1">
    <property type="nucleotide sequence ID" value="NZ_FNQV01000002.1"/>
</dbReference>
<dbReference type="Proteomes" id="UP000199288">
    <property type="component" value="Unassembled WGS sequence"/>
</dbReference>
<evidence type="ECO:0000313" key="5">
    <source>
        <dbReference type="Proteomes" id="UP000199288"/>
    </source>
</evidence>
<dbReference type="Gene3D" id="3.40.190.10">
    <property type="entry name" value="Periplasmic binding protein-like II"/>
    <property type="match status" value="1"/>
</dbReference>
<dbReference type="EMBL" id="FNQV01000002">
    <property type="protein sequence ID" value="SDZ83229.1"/>
    <property type="molecule type" value="Genomic_DNA"/>
</dbReference>